<evidence type="ECO:0000313" key="1">
    <source>
        <dbReference type="EMBL" id="UTC28085.1"/>
    </source>
</evidence>
<evidence type="ECO:0000313" key="2">
    <source>
        <dbReference type="Proteomes" id="UP001055634"/>
    </source>
</evidence>
<gene>
    <name evidence="1" type="ORF">GURKE_00530</name>
</gene>
<name>A0A9E7SSM1_9CAUD</name>
<sequence>MLMSPPNCWRKRTDCTPMHAVEALPPIETDEDWERLEAGDIEPFSFVCGGCVRVDNRAVPQDAYRVCWKNDEVDEMGEYDEQDIAHQMAVLSQMLAMIAARRTRRDHTEVPDDEDGLILAVVNHG</sequence>
<dbReference type="Proteomes" id="UP001055634">
    <property type="component" value="Segment"/>
</dbReference>
<organism evidence="1 2">
    <name type="scientific">Brevundimonas phage vB_BpoS-Gurke</name>
    <dbReference type="NCBI Taxonomy" id="2948599"/>
    <lineage>
        <taxon>Viruses</taxon>
        <taxon>Duplodnaviria</taxon>
        <taxon>Heunggongvirae</taxon>
        <taxon>Uroviricota</taxon>
        <taxon>Caudoviricetes</taxon>
        <taxon>Jeanschmidtviridae</taxon>
        <taxon>Kikimoravirus</taxon>
        <taxon>Kikimoravirus gurke</taxon>
    </lineage>
</organism>
<proteinExistence type="predicted"/>
<protein>
    <submittedName>
        <fullName evidence="1">Uncharacterized protein</fullName>
    </submittedName>
</protein>
<reference evidence="1" key="1">
    <citation type="submission" date="2022-04" db="EMBL/GenBank/DDBJ databases">
        <authorList>
            <person name="Friedrich I."/>
            <person name="Schneider D."/>
            <person name="Poehlein A."/>
            <person name="Hertel R."/>
            <person name="Daniel R."/>
        </authorList>
    </citation>
    <scope>NUCLEOTIDE SEQUENCE</scope>
</reference>
<accession>A0A9E7SSM1</accession>
<dbReference type="EMBL" id="ON529850">
    <property type="protein sequence ID" value="UTC28085.1"/>
    <property type="molecule type" value="Genomic_DNA"/>
</dbReference>
<keyword evidence="2" id="KW-1185">Reference proteome</keyword>